<dbReference type="InterPro" id="IPR021314">
    <property type="entry name" value="DUF2911"/>
</dbReference>
<dbReference type="AlphaFoldDB" id="A0A3B0TVN5"/>
<proteinExistence type="predicted"/>
<name>A0A3B0TVN5_9ZZZZ</name>
<protein>
    <recommendedName>
        <fullName evidence="2">DUF2911 domain-containing protein</fullName>
    </recommendedName>
</protein>
<organism evidence="1">
    <name type="scientific">hydrothermal vent metagenome</name>
    <dbReference type="NCBI Taxonomy" id="652676"/>
    <lineage>
        <taxon>unclassified sequences</taxon>
        <taxon>metagenomes</taxon>
        <taxon>ecological metagenomes</taxon>
    </lineage>
</organism>
<sequence length="169" mass="19055">MAKLILMKKIKFTLLFLLVTVVTFAQESPRKKATGQIEGVTITIDYGSPSVKGRTIWGGLEKYGKVWRAGANENTTFSFDKEVKIGKTAIPAGKYSFFIIPYENKDWVLILNKKNDGWGAFSYNKNEDIVRLNVTPKFVDTNQETLAYSIVENGVQLAWGKMRILLPVN</sequence>
<gene>
    <name evidence="1" type="ORF">MNBD_BACTEROID04-341</name>
</gene>
<reference evidence="1" key="1">
    <citation type="submission" date="2018-06" db="EMBL/GenBank/DDBJ databases">
        <authorList>
            <person name="Zhirakovskaya E."/>
        </authorList>
    </citation>
    <scope>NUCLEOTIDE SEQUENCE</scope>
</reference>
<dbReference type="EMBL" id="UOER01000155">
    <property type="protein sequence ID" value="VAW22731.1"/>
    <property type="molecule type" value="Genomic_DNA"/>
</dbReference>
<dbReference type="Pfam" id="PF11138">
    <property type="entry name" value="DUF2911"/>
    <property type="match status" value="1"/>
</dbReference>
<evidence type="ECO:0000313" key="1">
    <source>
        <dbReference type="EMBL" id="VAW22731.1"/>
    </source>
</evidence>
<evidence type="ECO:0008006" key="2">
    <source>
        <dbReference type="Google" id="ProtNLM"/>
    </source>
</evidence>
<accession>A0A3B0TVN5</accession>